<sequence>MAMEVESAWVESSQVWWVGEHQERTADKRANRAARMLAAVRFGQHDSVAAMLANGAMDANCAGEVWDPFDGAPGGYGVLSALELAAARCDGRMLRILLDHGADPARNVFSGRMHDVNDVPSESRHPAYANLPEHGRISGFAGLRALLHPPNSGAHQSALQTPTAVSEMHELLRKEQLARCNRHLSMLRCLSFSLNRACEALLLLYAEVHYRPGSEGQRKCQSEFEMLCASLCCNNGGAATGCAIGMHAQGFSDEILKSCLR</sequence>
<gene>
    <name evidence="1" type="ORF">PCAR00345_LOCUS26405</name>
</gene>
<evidence type="ECO:0000313" key="1">
    <source>
        <dbReference type="EMBL" id="CAE0773793.1"/>
    </source>
</evidence>
<protein>
    <submittedName>
        <fullName evidence="1">Uncharacterized protein</fullName>
    </submittedName>
</protein>
<dbReference type="EMBL" id="HBIZ01041352">
    <property type="protein sequence ID" value="CAE0773793.1"/>
    <property type="molecule type" value="Transcribed_RNA"/>
</dbReference>
<dbReference type="InterPro" id="IPR036770">
    <property type="entry name" value="Ankyrin_rpt-contain_sf"/>
</dbReference>
<organism evidence="1">
    <name type="scientific">Chrysotila carterae</name>
    <name type="common">Marine alga</name>
    <name type="synonym">Syracosphaera carterae</name>
    <dbReference type="NCBI Taxonomy" id="13221"/>
    <lineage>
        <taxon>Eukaryota</taxon>
        <taxon>Haptista</taxon>
        <taxon>Haptophyta</taxon>
        <taxon>Prymnesiophyceae</taxon>
        <taxon>Isochrysidales</taxon>
        <taxon>Isochrysidaceae</taxon>
        <taxon>Chrysotila</taxon>
    </lineage>
</organism>
<reference evidence="1" key="1">
    <citation type="submission" date="2021-01" db="EMBL/GenBank/DDBJ databases">
        <authorList>
            <person name="Corre E."/>
            <person name="Pelletier E."/>
            <person name="Niang G."/>
            <person name="Scheremetjew M."/>
            <person name="Finn R."/>
            <person name="Kale V."/>
            <person name="Holt S."/>
            <person name="Cochrane G."/>
            <person name="Meng A."/>
            <person name="Brown T."/>
            <person name="Cohen L."/>
        </authorList>
    </citation>
    <scope>NUCLEOTIDE SEQUENCE</scope>
    <source>
        <strain evidence="1">CCMP645</strain>
    </source>
</reference>
<accession>A0A7S4F5F2</accession>
<dbReference type="AlphaFoldDB" id="A0A7S4F5F2"/>
<proteinExistence type="predicted"/>
<name>A0A7S4F5F2_CHRCT</name>
<dbReference type="Gene3D" id="1.25.40.20">
    <property type="entry name" value="Ankyrin repeat-containing domain"/>
    <property type="match status" value="1"/>
</dbReference>